<dbReference type="Proteomes" id="UP000007397">
    <property type="component" value="Chromosome"/>
</dbReference>
<evidence type="ECO:0000313" key="3">
    <source>
        <dbReference type="Proteomes" id="UP000007397"/>
    </source>
</evidence>
<dbReference type="EMBL" id="HE717023">
    <property type="protein sequence ID" value="CCG44469.1"/>
    <property type="molecule type" value="Genomic_DNA"/>
</dbReference>
<organism evidence="2 3">
    <name type="scientific">Halobacillus halophilus (strain ATCC 35676 / DSM 2266 / JCM 20832 / KCTC 3685 / LMG 17431 / NBRC 102448 / NCIMB 2269)</name>
    <name type="common">Sporosarcina halophila</name>
    <dbReference type="NCBI Taxonomy" id="866895"/>
    <lineage>
        <taxon>Bacteria</taxon>
        <taxon>Bacillati</taxon>
        <taxon>Bacillota</taxon>
        <taxon>Bacilli</taxon>
        <taxon>Bacillales</taxon>
        <taxon>Bacillaceae</taxon>
        <taxon>Halobacillus</taxon>
    </lineage>
</organism>
<reference evidence="2 3" key="1">
    <citation type="journal article" date="2013" name="Environ. Microbiol.">
        <title>Chloride and organic osmolytes: a hybrid strategy to cope with elevated salinities by the moderately halophilic, chloride-dependent bacterium Halobacillus halophilus.</title>
        <authorList>
            <person name="Saum S.H."/>
            <person name="Pfeiffer F."/>
            <person name="Palm P."/>
            <person name="Rampp M."/>
            <person name="Schuster S.C."/>
            <person name="Muller V."/>
            <person name="Oesterhelt D."/>
        </authorList>
    </citation>
    <scope>NUCLEOTIDE SEQUENCE [LARGE SCALE GENOMIC DNA]</scope>
    <source>
        <strain evidence="3">ATCC 35676 / DSM 2266 / JCM 20832 / KCTC 3685 / LMG 17431 / NBRC 102448 / NCIMB 2269</strain>
    </source>
</reference>
<accession>I0JK00</accession>
<protein>
    <submittedName>
        <fullName evidence="2">Uncharacterized protein</fullName>
    </submittedName>
</protein>
<dbReference type="HOGENOM" id="CLU_2508111_0_0_9"/>
<proteinExistence type="predicted"/>
<feature type="region of interest" description="Disordered" evidence="1">
    <location>
        <begin position="1"/>
        <end position="30"/>
    </location>
</feature>
<sequence length="85" mass="9360">MGEGSRGDPTGSETTEEAHQFPHRKASYFPTNPYPSIVTDPFISKSSLQQTGALLELNMEIYQSQVKRKRVLPNSGGTLFMLAVS</sequence>
<keyword evidence="3" id="KW-1185">Reference proteome</keyword>
<name>I0JK00_HALH3</name>
<dbReference type="KEGG" id="hhd:HBHAL_2113"/>
<dbReference type="AlphaFoldDB" id="I0JK00"/>
<evidence type="ECO:0000313" key="2">
    <source>
        <dbReference type="EMBL" id="CCG44469.1"/>
    </source>
</evidence>
<evidence type="ECO:0000256" key="1">
    <source>
        <dbReference type="SAM" id="MobiDB-lite"/>
    </source>
</evidence>
<gene>
    <name evidence="2" type="ordered locus">HBHAL_2113</name>
</gene>
<dbReference type="PATRIC" id="fig|866895.3.peg.1124"/>